<proteinExistence type="predicted"/>
<dbReference type="EMBL" id="KY684083">
    <property type="protein sequence ID" value="ARF08156.1"/>
    <property type="molecule type" value="Genomic_DNA"/>
</dbReference>
<dbReference type="PANTHER" id="PTHR31252:SF11">
    <property type="entry name" value="DUF4419 DOMAIN-CONTAINING PROTEIN"/>
    <property type="match status" value="1"/>
</dbReference>
<gene>
    <name evidence="1" type="ORF">Catovirus_1_206</name>
</gene>
<protein>
    <submittedName>
        <fullName evidence="1">Uncharacterized protein</fullName>
    </submittedName>
</protein>
<dbReference type="InterPro" id="IPR025533">
    <property type="entry name" value="DUF4419"/>
</dbReference>
<accession>A0A1V0S8X8</accession>
<reference evidence="1" key="1">
    <citation type="journal article" date="2017" name="Science">
        <title>Giant viruses with an expanded complement of translation system components.</title>
        <authorList>
            <person name="Schulz F."/>
            <person name="Yutin N."/>
            <person name="Ivanova N.N."/>
            <person name="Ortega D.R."/>
            <person name="Lee T.K."/>
            <person name="Vierheilig J."/>
            <person name="Daims H."/>
            <person name="Horn M."/>
            <person name="Wagner M."/>
            <person name="Jensen G.J."/>
            <person name="Kyrpides N.C."/>
            <person name="Koonin E.V."/>
            <person name="Woyke T."/>
        </authorList>
    </citation>
    <scope>NUCLEOTIDE SEQUENCE</scope>
    <source>
        <strain evidence="1">CTV1</strain>
    </source>
</reference>
<name>A0A1V0S8X8_9VIRU</name>
<evidence type="ECO:0000313" key="1">
    <source>
        <dbReference type="EMBL" id="ARF08156.1"/>
    </source>
</evidence>
<organism evidence="1">
    <name type="scientific">Catovirus CTV1</name>
    <dbReference type="NCBI Taxonomy" id="1977631"/>
    <lineage>
        <taxon>Viruses</taxon>
        <taxon>Varidnaviria</taxon>
        <taxon>Bamfordvirae</taxon>
        <taxon>Nucleocytoviricota</taxon>
        <taxon>Megaviricetes</taxon>
        <taxon>Imitervirales</taxon>
        <taxon>Mimiviridae</taxon>
        <taxon>Klosneuvirinae</taxon>
        <taxon>Catovirus</taxon>
    </lineage>
</organism>
<dbReference type="Pfam" id="PF14388">
    <property type="entry name" value="DUF4419"/>
    <property type="match status" value="1"/>
</dbReference>
<dbReference type="PANTHER" id="PTHR31252">
    <property type="entry name" value="DUF4419 DOMAIN-CONTAINING PROTEIN"/>
    <property type="match status" value="1"/>
</dbReference>
<sequence>MAQYCNIIKVNQLNPVNPKHFESYSNMEFDDNSIFNMVNDNIDPKNTIINDKFCNKFIGTYHTCYICHGNAVFSPSDLWIVVCLSFSKYASENIDETKKFINTPSQDIMVDVDSNKPDWIDAIEKTVSQINILDNNLKNILENDFLCATVCEKIACKIAVMKTVEHFTTFQYAGMCGFNHIKLLGSKEDWIKLKNKSELLKNYGNDKWKEYMEIVITIFNKFVESFDQPDIVFFNEMIHNDYDLGLYADRSDIISGWILKLFYGFEDEYKLCEVPDLYASVDATLHTNSTKKIYIKTQFIGSYITTNDSEFNKTNMRYIKIKDNGYYVAKYVDDCDTPEDYYDSDYENNYGYKLSDNSKVCDTVQNIYDFRPVIYCGIYE</sequence>